<evidence type="ECO:0000313" key="1">
    <source>
        <dbReference type="EMBL" id="GLJ68649.1"/>
    </source>
</evidence>
<accession>A0ABQ5SXE1</accession>
<reference evidence="1" key="2">
    <citation type="submission" date="2023-01" db="EMBL/GenBank/DDBJ databases">
        <authorList>
            <person name="Sun Q."/>
            <person name="Evtushenko L."/>
        </authorList>
    </citation>
    <scope>NUCLEOTIDE SEQUENCE</scope>
    <source>
        <strain evidence="1">VKM Ac-1246</strain>
    </source>
</reference>
<gene>
    <name evidence="1" type="ORF">GCM10017579_26850</name>
</gene>
<reference evidence="1" key="1">
    <citation type="journal article" date="2014" name="Int. J. Syst. Evol. Microbiol.">
        <title>Complete genome of a new Firmicutes species belonging to the dominant human colonic microbiota ('Ruminococcus bicirculans') reveals two chromosomes and a selective capacity to utilize plant glucans.</title>
        <authorList>
            <consortium name="NISC Comparative Sequencing Program"/>
            <person name="Wegmann U."/>
            <person name="Louis P."/>
            <person name="Goesmann A."/>
            <person name="Henrissat B."/>
            <person name="Duncan S.H."/>
            <person name="Flint H.J."/>
        </authorList>
    </citation>
    <scope>NUCLEOTIDE SEQUENCE</scope>
    <source>
        <strain evidence="1">VKM Ac-1246</strain>
    </source>
</reference>
<evidence type="ECO:0000313" key="2">
    <source>
        <dbReference type="Proteomes" id="UP001142292"/>
    </source>
</evidence>
<sequence>MRTQVRAAGVNSRSAAIRGSATFTTAESSTIISWATRTRAIPAPAALAAVGAGGGVGGATVDVIRELLLETEKEYSEAEEVSA</sequence>
<organism evidence="1 2">
    <name type="scientific">Nocardioides luteus</name>
    <dbReference type="NCBI Taxonomy" id="1844"/>
    <lineage>
        <taxon>Bacteria</taxon>
        <taxon>Bacillati</taxon>
        <taxon>Actinomycetota</taxon>
        <taxon>Actinomycetes</taxon>
        <taxon>Propionibacteriales</taxon>
        <taxon>Nocardioidaceae</taxon>
        <taxon>Nocardioides</taxon>
    </lineage>
</organism>
<comment type="caution">
    <text evidence="1">The sequence shown here is derived from an EMBL/GenBank/DDBJ whole genome shotgun (WGS) entry which is preliminary data.</text>
</comment>
<dbReference type="EMBL" id="BSEL01000005">
    <property type="protein sequence ID" value="GLJ68649.1"/>
    <property type="molecule type" value="Genomic_DNA"/>
</dbReference>
<protein>
    <submittedName>
        <fullName evidence="1">Uncharacterized protein</fullName>
    </submittedName>
</protein>
<proteinExistence type="predicted"/>
<dbReference type="Proteomes" id="UP001142292">
    <property type="component" value="Unassembled WGS sequence"/>
</dbReference>
<name>A0ABQ5SXE1_9ACTN</name>
<keyword evidence="2" id="KW-1185">Reference proteome</keyword>